<keyword evidence="1" id="KW-1133">Transmembrane helix</keyword>
<name>A0A1E3V7J7_9HYPH</name>
<accession>A0A1E3V7J7</accession>
<evidence type="ECO:0000313" key="4">
    <source>
        <dbReference type="Proteomes" id="UP000094342"/>
    </source>
</evidence>
<dbReference type="Gene3D" id="3.30.70.270">
    <property type="match status" value="1"/>
</dbReference>
<protein>
    <recommendedName>
        <fullName evidence="2">GGDEF domain-containing protein</fullName>
    </recommendedName>
</protein>
<reference evidence="4" key="1">
    <citation type="submission" date="2016-05" db="EMBL/GenBank/DDBJ databases">
        <authorList>
            <person name="Li Y."/>
        </authorList>
    </citation>
    <scope>NUCLEOTIDE SEQUENCE [LARGE SCALE GENOMIC DNA]</scope>
    <source>
        <strain evidence="4">YIC4027</strain>
    </source>
</reference>
<dbReference type="SMART" id="SM00267">
    <property type="entry name" value="GGDEF"/>
    <property type="match status" value="1"/>
</dbReference>
<dbReference type="InterPro" id="IPR000160">
    <property type="entry name" value="GGDEF_dom"/>
</dbReference>
<dbReference type="STRING" id="1752398.A8M32_20040"/>
<evidence type="ECO:0000259" key="2">
    <source>
        <dbReference type="PROSITE" id="PS50887"/>
    </source>
</evidence>
<feature type="transmembrane region" description="Helical" evidence="1">
    <location>
        <begin position="43"/>
        <end position="66"/>
    </location>
</feature>
<proteinExistence type="predicted"/>
<keyword evidence="1" id="KW-0812">Transmembrane</keyword>
<evidence type="ECO:0000256" key="1">
    <source>
        <dbReference type="SAM" id="Phobius"/>
    </source>
</evidence>
<sequence length="249" mass="26542">MPFKAQKDWRVVRYALTGIVGFAVLAQLLTYLSLVALADSPHIAAVAAAGLVSLLLGAPLIVLAAIQSRRAERFRNQVNHVVSRDSTTGCITARGLVQHVNGLERRHRRSGDPFQGALIHVRVNNLDEMAAGFGPQWSDELLQFVASTISTSIRREDIVARTGPASFDVLLSGASESDANEVCVRLSKALAASHFAADGKTVELALSVGGVLFEGSIDLERLHRLAASQTVVIAEESSSSPELARLPSA</sequence>
<dbReference type="NCBIfam" id="TIGR00254">
    <property type="entry name" value="GGDEF"/>
    <property type="match status" value="1"/>
</dbReference>
<dbReference type="AlphaFoldDB" id="A0A1E3V7J7"/>
<comment type="caution">
    <text evidence="3">The sequence shown here is derived from an EMBL/GenBank/DDBJ whole genome shotgun (WGS) entry which is preliminary data.</text>
</comment>
<dbReference type="InterPro" id="IPR029787">
    <property type="entry name" value="Nucleotide_cyclase"/>
</dbReference>
<dbReference type="SUPFAM" id="SSF55073">
    <property type="entry name" value="Nucleotide cyclase"/>
    <property type="match status" value="1"/>
</dbReference>
<keyword evidence="4" id="KW-1185">Reference proteome</keyword>
<dbReference type="InterPro" id="IPR043128">
    <property type="entry name" value="Rev_trsase/Diguanyl_cyclase"/>
</dbReference>
<gene>
    <name evidence="3" type="ORF">A8M32_20040</name>
</gene>
<dbReference type="EMBL" id="LYBW01000061">
    <property type="protein sequence ID" value="ODR89603.1"/>
    <property type="molecule type" value="Genomic_DNA"/>
</dbReference>
<dbReference type="PROSITE" id="PS50887">
    <property type="entry name" value="GGDEF"/>
    <property type="match status" value="1"/>
</dbReference>
<feature type="transmembrane region" description="Helical" evidence="1">
    <location>
        <begin position="12"/>
        <end position="37"/>
    </location>
</feature>
<feature type="domain" description="GGDEF" evidence="2">
    <location>
        <begin position="114"/>
        <end position="246"/>
    </location>
</feature>
<dbReference type="Proteomes" id="UP000094342">
    <property type="component" value="Unassembled WGS sequence"/>
</dbReference>
<organism evidence="3 4">
    <name type="scientific">Sinorhizobium alkalisoli</name>
    <dbReference type="NCBI Taxonomy" id="1752398"/>
    <lineage>
        <taxon>Bacteria</taxon>
        <taxon>Pseudomonadati</taxon>
        <taxon>Pseudomonadota</taxon>
        <taxon>Alphaproteobacteria</taxon>
        <taxon>Hyphomicrobiales</taxon>
        <taxon>Rhizobiaceae</taxon>
        <taxon>Sinorhizobium/Ensifer group</taxon>
        <taxon>Sinorhizobium</taxon>
    </lineage>
</organism>
<dbReference type="Pfam" id="PF00990">
    <property type="entry name" value="GGDEF"/>
    <property type="match status" value="1"/>
</dbReference>
<keyword evidence="1" id="KW-0472">Membrane</keyword>
<evidence type="ECO:0000313" key="3">
    <source>
        <dbReference type="EMBL" id="ODR89603.1"/>
    </source>
</evidence>